<dbReference type="InterPro" id="IPR027417">
    <property type="entry name" value="P-loop_NTPase"/>
</dbReference>
<evidence type="ECO:0000256" key="8">
    <source>
        <dbReference type="ARBA" id="ARBA00023163"/>
    </source>
</evidence>
<dbReference type="STRING" id="131310.A0A0N5A2F6"/>
<dbReference type="Gene3D" id="3.40.50.10810">
    <property type="entry name" value="Tandem AAA-ATPase domain"/>
    <property type="match status" value="1"/>
</dbReference>
<keyword evidence="15" id="KW-1185">Reference proteome</keyword>
<dbReference type="CDD" id="cd18793">
    <property type="entry name" value="SF2_C_SNF"/>
    <property type="match status" value="1"/>
</dbReference>
<feature type="compositionally biased region" description="Low complexity" evidence="11">
    <location>
        <begin position="2742"/>
        <end position="2764"/>
    </location>
</feature>
<feature type="region of interest" description="Disordered" evidence="11">
    <location>
        <begin position="305"/>
        <end position="335"/>
    </location>
</feature>
<feature type="compositionally biased region" description="Low complexity" evidence="11">
    <location>
        <begin position="101"/>
        <end position="112"/>
    </location>
</feature>
<dbReference type="InterPro" id="IPR014001">
    <property type="entry name" value="Helicase_ATP-bd"/>
</dbReference>
<feature type="compositionally biased region" description="Low complexity" evidence="11">
    <location>
        <begin position="542"/>
        <end position="553"/>
    </location>
</feature>
<feature type="region of interest" description="Disordered" evidence="11">
    <location>
        <begin position="2742"/>
        <end position="2825"/>
    </location>
</feature>
<feature type="compositionally biased region" description="Pro residues" evidence="11">
    <location>
        <begin position="207"/>
        <end position="223"/>
    </location>
</feature>
<dbReference type="SMART" id="SM00490">
    <property type="entry name" value="HELICc"/>
    <property type="match status" value="1"/>
</dbReference>
<dbReference type="InterPro" id="IPR037259">
    <property type="entry name" value="BRK_sf"/>
</dbReference>
<dbReference type="InterPro" id="IPR006576">
    <property type="entry name" value="BRK_domain"/>
</dbReference>
<feature type="compositionally biased region" description="Low complexity" evidence="11">
    <location>
        <begin position="516"/>
        <end position="529"/>
    </location>
</feature>
<keyword evidence="8" id="KW-0804">Transcription</keyword>
<feature type="region of interest" description="Disordered" evidence="11">
    <location>
        <begin position="2357"/>
        <end position="2413"/>
    </location>
</feature>
<dbReference type="PROSITE" id="PS51194">
    <property type="entry name" value="HELICASE_CTER"/>
    <property type="match status" value="1"/>
</dbReference>
<feature type="compositionally biased region" description="Low complexity" evidence="11">
    <location>
        <begin position="2358"/>
        <end position="2375"/>
    </location>
</feature>
<evidence type="ECO:0000256" key="6">
    <source>
        <dbReference type="ARBA" id="ARBA00023015"/>
    </source>
</evidence>
<feature type="compositionally biased region" description="Polar residues" evidence="11">
    <location>
        <begin position="2773"/>
        <end position="2794"/>
    </location>
</feature>
<dbReference type="Pfam" id="PF07533">
    <property type="entry name" value="BRK"/>
    <property type="match status" value="2"/>
</dbReference>
<comment type="subcellular location">
    <subcellularLocation>
        <location evidence="1">Nucleus</location>
    </subcellularLocation>
</comment>
<dbReference type="Proteomes" id="UP000038045">
    <property type="component" value="Unplaced"/>
</dbReference>
<dbReference type="GO" id="GO:0003682">
    <property type="term" value="F:chromatin binding"/>
    <property type="evidence" value="ECO:0007669"/>
    <property type="project" value="TreeGrafter"/>
</dbReference>
<keyword evidence="4" id="KW-0378">Hydrolase</keyword>
<dbReference type="InterPro" id="IPR023780">
    <property type="entry name" value="Chromo_domain"/>
</dbReference>
<feature type="region of interest" description="Disordered" evidence="11">
    <location>
        <begin position="515"/>
        <end position="570"/>
    </location>
</feature>
<evidence type="ECO:0000259" key="13">
    <source>
        <dbReference type="PROSITE" id="PS51192"/>
    </source>
</evidence>
<dbReference type="GO" id="GO:0003677">
    <property type="term" value="F:DNA binding"/>
    <property type="evidence" value="ECO:0007669"/>
    <property type="project" value="UniProtKB-KW"/>
</dbReference>
<feature type="compositionally biased region" description="Low complexity" evidence="11">
    <location>
        <begin position="2806"/>
        <end position="2819"/>
    </location>
</feature>
<feature type="domain" description="Helicase ATP-binding" evidence="13">
    <location>
        <begin position="1174"/>
        <end position="1348"/>
    </location>
</feature>
<accession>A0A0N5A2F6</accession>
<evidence type="ECO:0000256" key="5">
    <source>
        <dbReference type="ARBA" id="ARBA00022840"/>
    </source>
</evidence>
<dbReference type="SUPFAM" id="SSF52540">
    <property type="entry name" value="P-loop containing nucleoside triphosphate hydrolases"/>
    <property type="match status" value="2"/>
</dbReference>
<feature type="compositionally biased region" description="Low complexity" evidence="11">
    <location>
        <begin position="2251"/>
        <end position="2264"/>
    </location>
</feature>
<feature type="compositionally biased region" description="Polar residues" evidence="11">
    <location>
        <begin position="157"/>
        <end position="171"/>
    </location>
</feature>
<feature type="coiled-coil region" evidence="10">
    <location>
        <begin position="346"/>
        <end position="373"/>
    </location>
</feature>
<feature type="region of interest" description="Disordered" evidence="11">
    <location>
        <begin position="2214"/>
        <end position="2269"/>
    </location>
</feature>
<evidence type="ECO:0000256" key="2">
    <source>
        <dbReference type="ARBA" id="ARBA00022737"/>
    </source>
</evidence>
<dbReference type="GO" id="GO:0010468">
    <property type="term" value="P:regulation of gene expression"/>
    <property type="evidence" value="ECO:0007669"/>
    <property type="project" value="TreeGrafter"/>
</dbReference>
<feature type="compositionally biased region" description="Polar residues" evidence="11">
    <location>
        <begin position="2675"/>
        <end position="2685"/>
    </location>
</feature>
<dbReference type="PROSITE" id="PS51192">
    <property type="entry name" value="HELICASE_ATP_BIND_1"/>
    <property type="match status" value="1"/>
</dbReference>
<feature type="compositionally biased region" description="Basic and acidic residues" evidence="11">
    <location>
        <begin position="1725"/>
        <end position="1738"/>
    </location>
</feature>
<dbReference type="CDD" id="cd18659">
    <property type="entry name" value="CD2_tandem"/>
    <property type="match status" value="1"/>
</dbReference>
<feature type="domain" description="Helicase C-terminal" evidence="14">
    <location>
        <begin position="1473"/>
        <end position="1624"/>
    </location>
</feature>
<sequence>MGDGNEYIQSMEYMPMDGSRGSMHGVPDPYYNMNPMYQNTNVMYQQNMQTHLNYQQQNQNIPQMPQQVPPQMTSQGLQQPQSQPPTKGKKGRKKGSKNDVQQQNSQPQQQPSFGMQQHLQSINGPIQNGPISQWNGYNGPQQGQMQPPAQYRGPPQYLQQPVPSNQNQYANTGYPPQPSHGAFYGRGSQEMSQGYYQQQQAQMSNGGPPPGSIPNGQYPPQPTPSQYSYPPVEQGKMTGPPPPNPYYMNQNMAPPTQQAPYYGSQNMGQGPGMMIPPQQPSHHPGSQQQQSQTPVVRNMEYNNQQSMPHQIGDGPPGGHYQQPSVSQHQQDQSMVKNSLTILPQSSSQVQQQYHILQNKINEIEMEIQALTRVHQTPDVASKMNYLKTMLNSLISQQQQIPGGNGSSNCSTPITQHSPMLAQSSGQSMPIPNIGNNVLSQQQQQSMYPSPQQTYPQTTSSYPTMTSQQIPSGHINQLQMASQHQNPMMLQQHSQQNISENGMVLGQQPMGNIMVNPTTSQQQYPTPYTSMENQMNGNDYPMTTSNSSANSGGSKESIIPPEPTPSNYTNNLPPTSQMLQQNVKNQMMEYSDDSNNIPIDNEMSYQQQQQVIKEDEDEKILQDNNTMNEEIPSSYANYENDSLQGKKEEPKSPIPFEEISNVIPTEITIKVPSPLPPDLMKEDEISNNRDSTIMMEEDTLTQQETISNVPSIMNEGSQESFSQVGTNSQVTSIEEEENTCSSLIDTINEVAHTKPDKINNESNFCNEIELRNNDIINSIPKVNRKLSGNKSSRKNSNFMTNVGVSKVGRKNKRKKNDSDFEDDDDEYGTKKGKKMKKSKGTINYNNIDGGDSGMKDSYDMNEIPEDLIEKRRSGRRNAEKSYVDRMDFDEGDENDVIMNDDNNCANNDEIIDNNVKLTDVNIVEKILSIRMGKRIFNIDEDMGNSCDIKVSNDEDMGETNALTTKEDLNDIKDDNIKENIEKDDNNIGKDDNNSENMEVIENKQNVGNEEPKKDIVTEEREVEEYYVKFRGKSYAHSGWRTLEELEVDDKRVLAKINRYKQKLSEQPFLCTDDDIFNPDYLIPERVLDAQEKDGIMFYFIKWRQLAYDECTWEVKDLVNDAVIEEFEKRNTLDMIKVNPRKRPEFSEFKGIQKDKIYKDGNSLREYQHEGVSWLTYCYYFHRNCILADEMGLGKTVQSVTFLQELYNIGIHGPFLVIVPLSTLHNWEREFETWTDLNTIVYHGSTISRDITQRYEFYYSSTGKIKRNVVKFDAIITTFEMVVSDVNFLSAIPYRVAIIDEAHRLKNRNCRLITHGLGFFKIEHKVLLTGTPLQNNMQELFSLLNYLDPEQFNSAPDFLELQNILKPMMLRRLKEDVEKTLQPKEETIIEVQLSTIQKKYYRAILEKNFSHLCKSTSAPTLMNTMMELRKCCNHPFLISGAEEQILNDLKLEHPEMTPDELLNMGIIQSSGKLVLCSKLLPKLKKDGHRVLMFSQMTRTLDIIEEYLCLNGFKFERIDGNIRGDLRQAAIDRFSKEGSDRFIFLLCTKAGGVGINLTAADTCIIFDSDWNPQNDLQAQARCHRIGQKKMVKIYRLITANTYEREMFDRASMKLGLDKAVLQSMSTKENPNQLSKKDIEELLKKGAYGALMDDDTEGKKRTQTITHESVTQGSTFSKATFSSGITDDIDINDPNFWSKWAEKANINPEPEKEEEDLILMEPRNRRKRFDDAAYKKMNGGDHTDDDDTEGGKKDKGKDRSEKRKSRRRGNEDDEDGNGFVPDELAFNKANIFKVEKLLLIWGWGRWKSMKENSDLSFTEEDFLHAARTLLLHCVREYRSDEKVRDYVWKLIAPTEEGEKSSKKDGNAPETYNQGWAGAPEYNPPQIALDGIFQRHINRHTNKVIQRVYYLSIISNFILKGKQEEAADINKSYEEIDVTLPTITDPFIEYWDSDYDKCFLIGIYRHGMENYDAIKGDENLIFAKNPENEFPSSPELNARFKRLMICYQKYLEVQQQIDEHKKQKNLNGWTREERDDFLRVLNSYGLKDVPGSKDVIEWTRFKELSTHLKDKGVEELLSLLFAMYTLLTKIGGENVDVKRPPGMDFSQNKARIIITRVNLMRKIHQIADMKEEEIRENLKLLVNDYMPSGWSIDNDFQYLKIVENIGLDDILKYCKEAEEFKNVTLPTEKILLRRAFEIATTFEYGKYIPVTNLETYIDDESEDSKKSTALPTPVRGNTPTVSNKSRVKRKTHKSQSPVTVSASTSHTSTKLTESEMTTLEKEKMEALMLQASLQNADPQSLAMIQLLAQSGALGSNVPFSFDNMSMEQVQQLQQLIVLSLANSGQLSQAHMQALVASMVQGHTNTPSTTTASKSSTSSSEKQSKSKSTEEALNLAKKDNISSSKTVTESEKAKIDESKKTGALSKCNFEELLQLANRSSDSRASVINMETGERWTDDRCPKIKHLEEWLTTHPTFELDLDGKKEKEYKEKNKSKAKNDEPPKLKIMSEEKNENTVITVFHKLTTQTVSSDKCPTLKNLASWLDKHPDYNIASKHSSLVKTILPRMYHDRIGGEIEAAQNLEQLMQLQAQAAQLQAVQSAQMMNPMMALYSQYAAMMAGGCTQEQQQQLMLMAQMQASLGAQAAAVSSASMMPNTSSSSGSSKHSSSKKESSNSSSRKQSTPKPSVASTSTNVNDSAEALLFQQLMSDPSIASMFAAANNASLAEVQQYLQMQQQYAALQAIGAIASSSNTGSSNSKQSSSSKSTSSNKKNSLDDQLNALINGTPNPKPSNTLASLAVSLSTNDTTSKDNSKSSTPTTKPGTPSSESIIKKVKSNKLSAVLDKLNSSKD</sequence>
<feature type="compositionally biased region" description="Basic residues" evidence="11">
    <location>
        <begin position="829"/>
        <end position="838"/>
    </location>
</feature>
<keyword evidence="2" id="KW-0677">Repeat</keyword>
<feature type="compositionally biased region" description="Polar residues" evidence="11">
    <location>
        <begin position="113"/>
        <end position="135"/>
    </location>
</feature>
<dbReference type="InterPro" id="IPR001650">
    <property type="entry name" value="Helicase_C-like"/>
</dbReference>
<feature type="compositionally biased region" description="Low complexity" evidence="11">
    <location>
        <begin position="321"/>
        <end position="333"/>
    </location>
</feature>
<dbReference type="WBParaSite" id="PTRK_0001581900.1">
    <property type="protein sequence ID" value="PTRK_0001581900.1"/>
    <property type="gene ID" value="PTRK_0001581900"/>
</dbReference>
<keyword evidence="3" id="KW-0547">Nucleotide-binding</keyword>
<dbReference type="Gene3D" id="3.40.50.300">
    <property type="entry name" value="P-loop containing nucleotide triphosphate hydrolases"/>
    <property type="match status" value="1"/>
</dbReference>
<dbReference type="GO" id="GO:0042393">
    <property type="term" value="F:histone binding"/>
    <property type="evidence" value="ECO:0007669"/>
    <property type="project" value="TreeGrafter"/>
</dbReference>
<feature type="compositionally biased region" description="Low complexity" evidence="11">
    <location>
        <begin position="2644"/>
        <end position="2658"/>
    </location>
</feature>
<dbReference type="Pfam" id="PF00176">
    <property type="entry name" value="SNF2-rel_dom"/>
    <property type="match status" value="1"/>
</dbReference>
<feature type="compositionally biased region" description="Low complexity" evidence="11">
    <location>
        <begin position="246"/>
        <end position="255"/>
    </location>
</feature>
<feature type="compositionally biased region" description="Low complexity" evidence="11">
    <location>
        <begin position="272"/>
        <end position="292"/>
    </location>
</feature>
<feature type="region of interest" description="Disordered" evidence="11">
    <location>
        <begin position="1725"/>
        <end position="1776"/>
    </location>
</feature>
<feature type="region of interest" description="Disordered" evidence="11">
    <location>
        <begin position="441"/>
        <end position="468"/>
    </location>
</feature>
<feature type="region of interest" description="Disordered" evidence="11">
    <location>
        <begin position="62"/>
        <end position="293"/>
    </location>
</feature>
<keyword evidence="5" id="KW-0067">ATP-binding</keyword>
<dbReference type="SUPFAM" id="SSF54160">
    <property type="entry name" value="Chromo domain-like"/>
    <property type="match status" value="2"/>
</dbReference>
<name>A0A0N5A2F6_PARTI</name>
<keyword evidence="10" id="KW-0175">Coiled coil</keyword>
<dbReference type="Pfam" id="PF00271">
    <property type="entry name" value="Helicase_C"/>
    <property type="match status" value="1"/>
</dbReference>
<dbReference type="GO" id="GO:0005524">
    <property type="term" value="F:ATP binding"/>
    <property type="evidence" value="ECO:0007669"/>
    <property type="project" value="UniProtKB-KW"/>
</dbReference>
<dbReference type="InterPro" id="IPR056342">
    <property type="entry name" value="HTH_CHD6-9"/>
</dbReference>
<feature type="region of interest" description="Disordered" evidence="11">
    <location>
        <begin position="784"/>
        <end position="857"/>
    </location>
</feature>
<dbReference type="Pfam" id="PF00385">
    <property type="entry name" value="Chromo"/>
    <property type="match status" value="1"/>
</dbReference>
<reference evidence="16" key="1">
    <citation type="submission" date="2017-02" db="UniProtKB">
        <authorList>
            <consortium name="WormBaseParasite"/>
        </authorList>
    </citation>
    <scope>IDENTIFICATION</scope>
</reference>
<evidence type="ECO:0000256" key="1">
    <source>
        <dbReference type="ARBA" id="ARBA00004123"/>
    </source>
</evidence>
<dbReference type="SMART" id="SM00592">
    <property type="entry name" value="BRK"/>
    <property type="match status" value="2"/>
</dbReference>
<evidence type="ECO:0000259" key="12">
    <source>
        <dbReference type="PROSITE" id="PS50013"/>
    </source>
</evidence>
<dbReference type="GO" id="GO:0016887">
    <property type="term" value="F:ATP hydrolysis activity"/>
    <property type="evidence" value="ECO:0007669"/>
    <property type="project" value="TreeGrafter"/>
</dbReference>
<evidence type="ECO:0000256" key="3">
    <source>
        <dbReference type="ARBA" id="ARBA00022741"/>
    </source>
</evidence>
<evidence type="ECO:0000256" key="7">
    <source>
        <dbReference type="ARBA" id="ARBA00023125"/>
    </source>
</evidence>
<dbReference type="GO" id="GO:0005634">
    <property type="term" value="C:nucleus"/>
    <property type="evidence" value="ECO:0007669"/>
    <property type="project" value="UniProtKB-SubCell"/>
</dbReference>
<keyword evidence="6" id="KW-0805">Transcription regulation</keyword>
<feature type="compositionally biased region" description="Polar residues" evidence="11">
    <location>
        <begin position="2222"/>
        <end position="2239"/>
    </location>
</feature>
<dbReference type="InterPro" id="IPR000953">
    <property type="entry name" value="Chromo/chromo_shadow_dom"/>
</dbReference>
<dbReference type="InterPro" id="IPR049730">
    <property type="entry name" value="SNF2/RAD54-like_C"/>
</dbReference>
<dbReference type="PROSITE" id="PS50013">
    <property type="entry name" value="CHROMO_2"/>
    <property type="match status" value="1"/>
</dbReference>
<evidence type="ECO:0000313" key="16">
    <source>
        <dbReference type="WBParaSite" id="PTRK_0001581900.1"/>
    </source>
</evidence>
<dbReference type="PANTHER" id="PTHR45623:SF11">
    <property type="entry name" value="KISMET, ISOFORM C"/>
    <property type="match status" value="1"/>
</dbReference>
<feature type="compositionally biased region" description="Polar residues" evidence="11">
    <location>
        <begin position="785"/>
        <end position="802"/>
    </location>
</feature>
<evidence type="ECO:0000256" key="4">
    <source>
        <dbReference type="ARBA" id="ARBA00022801"/>
    </source>
</evidence>
<dbReference type="InterPro" id="IPR000330">
    <property type="entry name" value="SNF2_N"/>
</dbReference>
<feature type="compositionally biased region" description="Basic and acidic residues" evidence="11">
    <location>
        <begin position="1745"/>
        <end position="1757"/>
    </location>
</feature>
<feature type="domain" description="Chromo" evidence="12">
    <location>
        <begin position="1080"/>
        <end position="1112"/>
    </location>
</feature>
<dbReference type="PANTHER" id="PTHR45623">
    <property type="entry name" value="CHROMODOMAIN-HELICASE-DNA-BINDING PROTEIN 3-RELATED-RELATED"/>
    <property type="match status" value="1"/>
</dbReference>
<organism evidence="15 16">
    <name type="scientific">Parastrongyloides trichosuri</name>
    <name type="common">Possum-specific nematode worm</name>
    <dbReference type="NCBI Taxonomy" id="131310"/>
    <lineage>
        <taxon>Eukaryota</taxon>
        <taxon>Metazoa</taxon>
        <taxon>Ecdysozoa</taxon>
        <taxon>Nematoda</taxon>
        <taxon>Chromadorea</taxon>
        <taxon>Rhabditida</taxon>
        <taxon>Tylenchina</taxon>
        <taxon>Panagrolaimomorpha</taxon>
        <taxon>Strongyloidoidea</taxon>
        <taxon>Strongyloididae</taxon>
        <taxon>Parastrongyloides</taxon>
    </lineage>
</organism>
<keyword evidence="7" id="KW-0238">DNA-binding</keyword>
<dbReference type="GO" id="GO:0000785">
    <property type="term" value="C:chromatin"/>
    <property type="evidence" value="ECO:0007669"/>
    <property type="project" value="TreeGrafter"/>
</dbReference>
<dbReference type="CDD" id="cd17995">
    <property type="entry name" value="DEXHc_CHD6_7_8_9"/>
    <property type="match status" value="1"/>
</dbReference>
<dbReference type="Pfam" id="PF23078">
    <property type="entry name" value="HTH_CHD6-9"/>
    <property type="match status" value="1"/>
</dbReference>
<proteinExistence type="predicted"/>
<dbReference type="SUPFAM" id="SSF160481">
    <property type="entry name" value="BRK domain-like"/>
    <property type="match status" value="2"/>
</dbReference>
<dbReference type="InterPro" id="IPR016197">
    <property type="entry name" value="Chromo-like_dom_sf"/>
</dbReference>
<feature type="compositionally biased region" description="Low complexity" evidence="11">
    <location>
        <begin position="136"/>
        <end position="150"/>
    </location>
</feature>
<evidence type="ECO:0000256" key="9">
    <source>
        <dbReference type="ARBA" id="ARBA00023242"/>
    </source>
</evidence>
<evidence type="ECO:0000259" key="14">
    <source>
        <dbReference type="PROSITE" id="PS51194"/>
    </source>
</evidence>
<protein>
    <submittedName>
        <fullName evidence="16">ARID domain-containing protein</fullName>
    </submittedName>
</protein>
<feature type="compositionally biased region" description="Basic and acidic residues" evidence="11">
    <location>
        <begin position="2376"/>
        <end position="2394"/>
    </location>
</feature>
<dbReference type="Gene3D" id="2.40.50.40">
    <property type="match status" value="2"/>
</dbReference>
<evidence type="ECO:0000256" key="11">
    <source>
        <dbReference type="SAM" id="MobiDB-lite"/>
    </source>
</evidence>
<dbReference type="SMART" id="SM00298">
    <property type="entry name" value="CHROMO"/>
    <property type="match status" value="2"/>
</dbReference>
<dbReference type="FunFam" id="3.40.50.300:FF:000015">
    <property type="entry name" value="chromodomain-helicase-DNA-binding protein 9 isoform X1"/>
    <property type="match status" value="1"/>
</dbReference>
<dbReference type="InterPro" id="IPR038718">
    <property type="entry name" value="SNF2-like_sf"/>
</dbReference>
<evidence type="ECO:0000313" key="15">
    <source>
        <dbReference type="Proteomes" id="UP000038045"/>
    </source>
</evidence>
<feature type="region of interest" description="Disordered" evidence="11">
    <location>
        <begin position="2644"/>
        <end position="2685"/>
    </location>
</feature>
<feature type="compositionally biased region" description="Low complexity" evidence="11">
    <location>
        <begin position="187"/>
        <end position="206"/>
    </location>
</feature>
<dbReference type="GO" id="GO:0140658">
    <property type="term" value="F:ATP-dependent chromatin remodeler activity"/>
    <property type="evidence" value="ECO:0007669"/>
    <property type="project" value="TreeGrafter"/>
</dbReference>
<feature type="compositionally biased region" description="Low complexity" evidence="11">
    <location>
        <begin position="62"/>
        <end position="86"/>
    </location>
</feature>
<evidence type="ECO:0000256" key="10">
    <source>
        <dbReference type="SAM" id="Coils"/>
    </source>
</evidence>
<feature type="compositionally biased region" description="Polar residues" evidence="11">
    <location>
        <begin position="256"/>
        <end position="266"/>
    </location>
</feature>
<dbReference type="Gene3D" id="3.40.5.120">
    <property type="match status" value="2"/>
</dbReference>
<feature type="compositionally biased region" description="Basic and acidic residues" evidence="11">
    <location>
        <begin position="2402"/>
        <end position="2413"/>
    </location>
</feature>
<keyword evidence="9" id="KW-0539">Nucleus</keyword>
<dbReference type="Gene3D" id="1.10.10.60">
    <property type="entry name" value="Homeodomain-like"/>
    <property type="match status" value="1"/>
</dbReference>
<dbReference type="SMART" id="SM00487">
    <property type="entry name" value="DEXDc"/>
    <property type="match status" value="1"/>
</dbReference>